<dbReference type="OrthoDB" id="1523170at2"/>
<evidence type="ECO:0000256" key="6">
    <source>
        <dbReference type="ARBA" id="ARBA00022777"/>
    </source>
</evidence>
<dbReference type="PANTHER" id="PTHR41523">
    <property type="entry name" value="TWO-COMPONENT SYSTEM SENSOR PROTEIN"/>
    <property type="match status" value="1"/>
</dbReference>
<evidence type="ECO:0000256" key="4">
    <source>
        <dbReference type="ARBA" id="ARBA00022679"/>
    </source>
</evidence>
<dbReference type="InterPro" id="IPR036890">
    <property type="entry name" value="HATPase_C_sf"/>
</dbReference>
<keyword evidence="7" id="KW-0067">ATP-binding</keyword>
<accession>A0A4Y8SGM6</accession>
<dbReference type="InterPro" id="IPR011990">
    <property type="entry name" value="TPR-like_helical_dom_sf"/>
</dbReference>
<dbReference type="GO" id="GO:0004673">
    <property type="term" value="F:protein histidine kinase activity"/>
    <property type="evidence" value="ECO:0007669"/>
    <property type="project" value="UniProtKB-EC"/>
</dbReference>
<evidence type="ECO:0000256" key="2">
    <source>
        <dbReference type="ARBA" id="ARBA00012438"/>
    </source>
</evidence>
<dbReference type="InterPro" id="IPR011495">
    <property type="entry name" value="Sig_transdc_His_kin_sub2_dim/P"/>
</dbReference>
<dbReference type="Gene3D" id="1.25.40.10">
    <property type="entry name" value="Tetratricopeptide repeat domain"/>
    <property type="match status" value="2"/>
</dbReference>
<keyword evidence="9" id="KW-0812">Transmembrane</keyword>
<feature type="transmembrane region" description="Helical" evidence="9">
    <location>
        <begin position="17"/>
        <end position="36"/>
    </location>
</feature>
<keyword evidence="6" id="KW-0418">Kinase</keyword>
<dbReference type="EMBL" id="SOZE01000009">
    <property type="protein sequence ID" value="TFF37780.1"/>
    <property type="molecule type" value="Genomic_DNA"/>
</dbReference>
<feature type="transmembrane region" description="Helical" evidence="9">
    <location>
        <begin position="514"/>
        <end position="533"/>
    </location>
</feature>
<dbReference type="PANTHER" id="PTHR41523:SF8">
    <property type="entry name" value="ETHYLENE RESPONSE SENSOR PROTEIN"/>
    <property type="match status" value="1"/>
</dbReference>
<name>A0A4Y8SGM6_9SPHI</name>
<protein>
    <recommendedName>
        <fullName evidence="2">histidine kinase</fullName>
        <ecNumber evidence="2">2.7.13.3</ecNumber>
    </recommendedName>
</protein>
<sequence>MAFDNAFISNSGKIQVAFLRSLFVSFMLFCAMPFAFCQKSPGDSKAVLLAALKDAGSDTNRVRLLYELGNHYLYLPGEKKSDLDSAITFFQRAINASDKIRSDEWHYKILVSIGVYHLETGNIDAGRRILQETIKFYQRTGAQNMEANSWELLGGYLVNNKLNKYQSEGLAYYERAKDLYKKTGNQFKIIEINIGKAIVLVNERKYLEAEVSFLAIHNGFKQLKYYGADDGIVLDWLALIASLRSDFEAELHYALENLEILQKHPENFSDIRQEALFFRLSGLYREVGNIAKSEFYARKQLLISLKLKKDYTYSLDNLVPSLLKQDKPFEALRILKETVEKTPPDAVQKIDVYQLFGKIYAAMHSYKRAEAYYRLVIEHYERMDPKRLNSEYRYFAYQSISAFFVSIKQFKKAERYLDDLKAKPPHVSPLQRSKIAILQSKVDSAAGRYFAALQYYQIYKRLNDSIFNVKKSQQISKQELSFENRQTQNKIKLLAARNRFNLAQEQRANLQRNIIASGILILLIISGITIISVRNKIKTSRLLTNKKNKIDQQNEDLQVLLKEKETLIEEKEILLFEKDTLLKEVHHRVKNNLQIVMSLLSTQLEYLESEDAVIALEDSQQRLQAIALIHQKIYHETGGVSIQMHPYITDMVADLENIFNVSKRNISIKTIVDEIDLDIDLAVPVGLILNEAITNAIKYAFIEMGGTIVISMVKSDNVNHILTISDDGKGLPDDFDFEKVNSLGMVIMKGLGTQIGGSFEVINDNGLQLSVKFPVKEKQFLSRV</sequence>
<comment type="caution">
    <text evidence="11">The sequence shown here is derived from an EMBL/GenBank/DDBJ whole genome shotgun (WGS) entry which is preliminary data.</text>
</comment>
<dbReference type="SUPFAM" id="SSF48452">
    <property type="entry name" value="TPR-like"/>
    <property type="match status" value="2"/>
</dbReference>
<gene>
    <name evidence="11" type="ORF">E2R66_11480</name>
</gene>
<dbReference type="EC" id="2.7.13.3" evidence="2"/>
<keyword evidence="5" id="KW-0547">Nucleotide-binding</keyword>
<feature type="domain" description="Histidine kinase/HSP90-like ATPase" evidence="10">
    <location>
        <begin position="680"/>
        <end position="777"/>
    </location>
</feature>
<reference evidence="11 12" key="1">
    <citation type="journal article" date="2017" name="Int. J. Syst. Evol. Microbiol.">
        <title>Mucilaginibacterpsychrotolerans sp. nov., isolated from peatlands.</title>
        <authorList>
            <person name="Deng Y."/>
            <person name="Shen L."/>
            <person name="Xu B."/>
            <person name="Liu Y."/>
            <person name="Gu Z."/>
            <person name="Liu H."/>
            <person name="Zhou Y."/>
        </authorList>
    </citation>
    <scope>NUCLEOTIDE SEQUENCE [LARGE SCALE GENOMIC DNA]</scope>
    <source>
        <strain evidence="11 12">NH7-4</strain>
    </source>
</reference>
<dbReference type="SUPFAM" id="SSF55874">
    <property type="entry name" value="ATPase domain of HSP90 chaperone/DNA topoisomerase II/histidine kinase"/>
    <property type="match status" value="1"/>
</dbReference>
<keyword evidence="9" id="KW-0472">Membrane</keyword>
<evidence type="ECO:0000256" key="3">
    <source>
        <dbReference type="ARBA" id="ARBA00022553"/>
    </source>
</evidence>
<dbReference type="Gene3D" id="3.30.565.10">
    <property type="entry name" value="Histidine kinase-like ATPase, C-terminal domain"/>
    <property type="match status" value="1"/>
</dbReference>
<dbReference type="GO" id="GO:0005524">
    <property type="term" value="F:ATP binding"/>
    <property type="evidence" value="ECO:0007669"/>
    <property type="project" value="UniProtKB-KW"/>
</dbReference>
<feature type="coiled-coil region" evidence="8">
    <location>
        <begin position="543"/>
        <end position="574"/>
    </location>
</feature>
<organism evidence="11 12">
    <name type="scientific">Mucilaginibacter psychrotolerans</name>
    <dbReference type="NCBI Taxonomy" id="1524096"/>
    <lineage>
        <taxon>Bacteria</taxon>
        <taxon>Pseudomonadati</taxon>
        <taxon>Bacteroidota</taxon>
        <taxon>Sphingobacteriia</taxon>
        <taxon>Sphingobacteriales</taxon>
        <taxon>Sphingobacteriaceae</taxon>
        <taxon>Mucilaginibacter</taxon>
    </lineage>
</organism>
<evidence type="ECO:0000256" key="8">
    <source>
        <dbReference type="SAM" id="Coils"/>
    </source>
</evidence>
<dbReference type="InterPro" id="IPR003594">
    <property type="entry name" value="HATPase_dom"/>
</dbReference>
<evidence type="ECO:0000259" key="10">
    <source>
        <dbReference type="SMART" id="SM00387"/>
    </source>
</evidence>
<evidence type="ECO:0000256" key="7">
    <source>
        <dbReference type="ARBA" id="ARBA00022840"/>
    </source>
</evidence>
<proteinExistence type="predicted"/>
<dbReference type="Pfam" id="PF02518">
    <property type="entry name" value="HATPase_c"/>
    <property type="match status" value="1"/>
</dbReference>
<dbReference type="Pfam" id="PF07568">
    <property type="entry name" value="HisKA_2"/>
    <property type="match status" value="1"/>
</dbReference>
<comment type="catalytic activity">
    <reaction evidence="1">
        <text>ATP + protein L-histidine = ADP + protein N-phospho-L-histidine.</text>
        <dbReference type="EC" id="2.7.13.3"/>
    </reaction>
</comment>
<dbReference type="RefSeq" id="WP_133230528.1">
    <property type="nucleotide sequence ID" value="NZ_SOZE01000009.1"/>
</dbReference>
<evidence type="ECO:0000256" key="9">
    <source>
        <dbReference type="SAM" id="Phobius"/>
    </source>
</evidence>
<evidence type="ECO:0000313" key="12">
    <source>
        <dbReference type="Proteomes" id="UP000297540"/>
    </source>
</evidence>
<keyword evidence="12" id="KW-1185">Reference proteome</keyword>
<dbReference type="AlphaFoldDB" id="A0A4Y8SGM6"/>
<keyword evidence="4" id="KW-0808">Transferase</keyword>
<evidence type="ECO:0000313" key="11">
    <source>
        <dbReference type="EMBL" id="TFF37780.1"/>
    </source>
</evidence>
<keyword evidence="3" id="KW-0597">Phosphoprotein</keyword>
<evidence type="ECO:0000256" key="5">
    <source>
        <dbReference type="ARBA" id="ARBA00022741"/>
    </source>
</evidence>
<dbReference type="SMART" id="SM00387">
    <property type="entry name" value="HATPase_c"/>
    <property type="match status" value="1"/>
</dbReference>
<evidence type="ECO:0000256" key="1">
    <source>
        <dbReference type="ARBA" id="ARBA00000085"/>
    </source>
</evidence>
<dbReference type="Proteomes" id="UP000297540">
    <property type="component" value="Unassembled WGS sequence"/>
</dbReference>
<dbReference type="Gene3D" id="3.30.450.20">
    <property type="entry name" value="PAS domain"/>
    <property type="match status" value="1"/>
</dbReference>
<keyword evidence="9" id="KW-1133">Transmembrane helix</keyword>
<keyword evidence="8" id="KW-0175">Coiled coil</keyword>